<accession>A0A562LFH5</accession>
<reference evidence="1 2" key="1">
    <citation type="journal article" date="2015" name="Stand. Genomic Sci.">
        <title>Genomic Encyclopedia of Bacterial and Archaeal Type Strains, Phase III: the genomes of soil and plant-associated and newly described type strains.</title>
        <authorList>
            <person name="Whitman W.B."/>
            <person name="Woyke T."/>
            <person name="Klenk H.P."/>
            <person name="Zhou Y."/>
            <person name="Lilburn T.G."/>
            <person name="Beck B.J."/>
            <person name="De Vos P."/>
            <person name="Vandamme P."/>
            <person name="Eisen J.A."/>
            <person name="Garrity G."/>
            <person name="Hugenholtz P."/>
            <person name="Kyrpides N.C."/>
        </authorList>
    </citation>
    <scope>NUCLEOTIDE SEQUENCE [LARGE SCALE GENOMIC DNA]</scope>
    <source>
        <strain evidence="1 2">CGMCC 1.10136</strain>
    </source>
</reference>
<dbReference type="RefSeq" id="WP_144817031.1">
    <property type="nucleotide sequence ID" value="NZ_VLKP01000017.1"/>
</dbReference>
<comment type="caution">
    <text evidence="1">The sequence shown here is derived from an EMBL/GenBank/DDBJ whole genome shotgun (WGS) entry which is preliminary data.</text>
</comment>
<evidence type="ECO:0008006" key="3">
    <source>
        <dbReference type="Google" id="ProtNLM"/>
    </source>
</evidence>
<organism evidence="1 2">
    <name type="scientific">Aerolutibacter ruishenii</name>
    <dbReference type="NCBI Taxonomy" id="686800"/>
    <lineage>
        <taxon>Bacteria</taxon>
        <taxon>Pseudomonadati</taxon>
        <taxon>Pseudomonadota</taxon>
        <taxon>Gammaproteobacteria</taxon>
        <taxon>Lysobacterales</taxon>
        <taxon>Lysobacteraceae</taxon>
        <taxon>Aerolutibacter</taxon>
    </lineage>
</organism>
<protein>
    <recommendedName>
        <fullName evidence="3">Lipoprotein</fullName>
    </recommendedName>
</protein>
<gene>
    <name evidence="1" type="ORF">IP93_02999</name>
</gene>
<evidence type="ECO:0000313" key="2">
    <source>
        <dbReference type="Proteomes" id="UP000316471"/>
    </source>
</evidence>
<evidence type="ECO:0000313" key="1">
    <source>
        <dbReference type="EMBL" id="TWI06379.1"/>
    </source>
</evidence>
<keyword evidence="2" id="KW-1185">Reference proteome</keyword>
<proteinExistence type="predicted"/>
<dbReference type="OrthoDB" id="6042395at2"/>
<name>A0A562LFH5_9GAMM</name>
<dbReference type="AlphaFoldDB" id="A0A562LFH5"/>
<dbReference type="Proteomes" id="UP000316471">
    <property type="component" value="Unassembled WGS sequence"/>
</dbReference>
<sequence length="235" mass="26043">MDRSFSRACRTLIGALALLTAVACSRPADKKLVTCRGLEAYRASLAPVAAKLSPEQAKALDWAVSDRNLDTLNARYPEGSVRDIVRGEARLVLETYPATLKALETRHRAEAPIRAQLSRIAALHPQFFIDRNFFGLQPRIRATVVNDSSLPISGLNWKAALYIDGRTEPEATTTLTNDYRNNGGLKPGGRFTVTFNVGFVRGDENWTTLAIRDARTRRVVLTPLLDSLKDFSDRT</sequence>
<dbReference type="EMBL" id="VLKP01000017">
    <property type="protein sequence ID" value="TWI06379.1"/>
    <property type="molecule type" value="Genomic_DNA"/>
</dbReference>
<dbReference type="PROSITE" id="PS51257">
    <property type="entry name" value="PROKAR_LIPOPROTEIN"/>
    <property type="match status" value="1"/>
</dbReference>